<dbReference type="Proteomes" id="UP001497497">
    <property type="component" value="Unassembled WGS sequence"/>
</dbReference>
<evidence type="ECO:0000256" key="1">
    <source>
        <dbReference type="ARBA" id="ARBA00004127"/>
    </source>
</evidence>
<gene>
    <name evidence="6" type="ORF">GSLYS_00017683001</name>
</gene>
<dbReference type="GO" id="GO:0005524">
    <property type="term" value="F:ATP binding"/>
    <property type="evidence" value="ECO:0007669"/>
    <property type="project" value="UniProtKB-KW"/>
</dbReference>
<feature type="non-terminal residue" evidence="6">
    <location>
        <position position="141"/>
    </location>
</feature>
<comment type="subcellular location">
    <subcellularLocation>
        <location evidence="1">Endomembrane system</location>
        <topology evidence="1">Multi-pass membrane protein</topology>
    </subcellularLocation>
</comment>
<dbReference type="GO" id="GO:0016020">
    <property type="term" value="C:membrane"/>
    <property type="evidence" value="ECO:0007669"/>
    <property type="project" value="TreeGrafter"/>
</dbReference>
<dbReference type="GO" id="GO:0042626">
    <property type="term" value="F:ATPase-coupled transmembrane transporter activity"/>
    <property type="evidence" value="ECO:0007669"/>
    <property type="project" value="TreeGrafter"/>
</dbReference>
<dbReference type="Pfam" id="PF00005">
    <property type="entry name" value="ABC_tran"/>
    <property type="match status" value="1"/>
</dbReference>
<dbReference type="PANTHER" id="PTHR24223:SF443">
    <property type="entry name" value="MULTIDRUG-RESISTANCE LIKE PROTEIN 1, ISOFORM I"/>
    <property type="match status" value="1"/>
</dbReference>
<keyword evidence="4" id="KW-0067">ATP-binding</keyword>
<evidence type="ECO:0000313" key="6">
    <source>
        <dbReference type="EMBL" id="CAL1544170.1"/>
    </source>
</evidence>
<keyword evidence="7" id="KW-1185">Reference proteome</keyword>
<feature type="non-terminal residue" evidence="6">
    <location>
        <position position="1"/>
    </location>
</feature>
<dbReference type="GO" id="GO:0016887">
    <property type="term" value="F:ATP hydrolysis activity"/>
    <property type="evidence" value="ECO:0007669"/>
    <property type="project" value="InterPro"/>
</dbReference>
<feature type="domain" description="ABC transporter" evidence="5">
    <location>
        <begin position="16"/>
        <end position="56"/>
    </location>
</feature>
<dbReference type="SUPFAM" id="SSF52540">
    <property type="entry name" value="P-loop containing nucleoside triphosphate hydrolases"/>
    <property type="match status" value="1"/>
</dbReference>
<dbReference type="InterPro" id="IPR003439">
    <property type="entry name" value="ABC_transporter-like_ATP-bd"/>
</dbReference>
<comment type="caution">
    <text evidence="6">The sequence shown here is derived from an EMBL/GenBank/DDBJ whole genome shotgun (WGS) entry which is preliminary data.</text>
</comment>
<dbReference type="Gene3D" id="3.40.50.300">
    <property type="entry name" value="P-loop containing nucleotide triphosphate hydrolases"/>
    <property type="match status" value="1"/>
</dbReference>
<name>A0AAV2IBF5_LYMST</name>
<proteinExistence type="predicted"/>
<dbReference type="GO" id="GO:0012505">
    <property type="term" value="C:endomembrane system"/>
    <property type="evidence" value="ECO:0007669"/>
    <property type="project" value="UniProtKB-SubCell"/>
</dbReference>
<dbReference type="InterPro" id="IPR027417">
    <property type="entry name" value="P-loop_NTPase"/>
</dbReference>
<dbReference type="PANTHER" id="PTHR24223">
    <property type="entry name" value="ATP-BINDING CASSETTE SUB-FAMILY C"/>
    <property type="match status" value="1"/>
</dbReference>
<keyword evidence="3" id="KW-0547">Nucleotide-binding</keyword>
<protein>
    <recommendedName>
        <fullName evidence="5">ABC transporter domain-containing protein</fullName>
    </recommendedName>
</protein>
<evidence type="ECO:0000256" key="3">
    <source>
        <dbReference type="ARBA" id="ARBA00022741"/>
    </source>
</evidence>
<dbReference type="AlphaFoldDB" id="A0AAV2IBF5"/>
<keyword evidence="2" id="KW-0677">Repeat</keyword>
<dbReference type="EMBL" id="CAXITT010000601">
    <property type="protein sequence ID" value="CAL1544170.1"/>
    <property type="molecule type" value="Genomic_DNA"/>
</dbReference>
<reference evidence="6 7" key="1">
    <citation type="submission" date="2024-04" db="EMBL/GenBank/DDBJ databases">
        <authorList>
            <consortium name="Genoscope - CEA"/>
            <person name="William W."/>
        </authorList>
    </citation>
    <scope>NUCLEOTIDE SEQUENCE [LARGE SCALE GENOMIC DNA]</scope>
</reference>
<organism evidence="6 7">
    <name type="scientific">Lymnaea stagnalis</name>
    <name type="common">Great pond snail</name>
    <name type="synonym">Helix stagnalis</name>
    <dbReference type="NCBI Taxonomy" id="6523"/>
    <lineage>
        <taxon>Eukaryota</taxon>
        <taxon>Metazoa</taxon>
        <taxon>Spiralia</taxon>
        <taxon>Lophotrochozoa</taxon>
        <taxon>Mollusca</taxon>
        <taxon>Gastropoda</taxon>
        <taxon>Heterobranchia</taxon>
        <taxon>Euthyneura</taxon>
        <taxon>Panpulmonata</taxon>
        <taxon>Hygrophila</taxon>
        <taxon>Lymnaeoidea</taxon>
        <taxon>Lymnaeidae</taxon>
        <taxon>Lymnaea</taxon>
    </lineage>
</organism>
<accession>A0AAV2IBF5</accession>
<evidence type="ECO:0000256" key="4">
    <source>
        <dbReference type="ARBA" id="ARBA00022840"/>
    </source>
</evidence>
<dbReference type="InterPro" id="IPR050173">
    <property type="entry name" value="ABC_transporter_C-like"/>
</dbReference>
<evidence type="ECO:0000256" key="2">
    <source>
        <dbReference type="ARBA" id="ARBA00022737"/>
    </source>
</evidence>
<evidence type="ECO:0000259" key="5">
    <source>
        <dbReference type="Pfam" id="PF00005"/>
    </source>
</evidence>
<evidence type="ECO:0000313" key="7">
    <source>
        <dbReference type="Proteomes" id="UP001497497"/>
    </source>
</evidence>
<sequence>VIEACALTEDFKILNAADETEIGEKGINLSGGQKQRISLARALYNDADIYLLDDPLSSVDAHVGKHIFNQVLGSKSLLKDKTRILVTHGIHWLPFVDEIIVMRDGKICETGTYEKLLYNDGDFAQFLRESFKQSSGKSSVQ</sequence>